<keyword evidence="1" id="KW-0732">Signal</keyword>
<dbReference type="Proteomes" id="UP001378592">
    <property type="component" value="Unassembled WGS sequence"/>
</dbReference>
<protein>
    <submittedName>
        <fullName evidence="2">Uncharacterized protein</fullName>
    </submittedName>
</protein>
<reference evidence="2 3" key="1">
    <citation type="submission" date="2024-03" db="EMBL/GenBank/DDBJ databases">
        <title>The genome assembly and annotation of the cricket Gryllus longicercus Weissman &amp; Gray.</title>
        <authorList>
            <person name="Szrajer S."/>
            <person name="Gray D."/>
            <person name="Ylla G."/>
        </authorList>
    </citation>
    <scope>NUCLEOTIDE SEQUENCE [LARGE SCALE GENOMIC DNA]</scope>
    <source>
        <strain evidence="2">DAG 2021-001</strain>
        <tissue evidence="2">Whole body minus gut</tissue>
    </source>
</reference>
<evidence type="ECO:0000256" key="1">
    <source>
        <dbReference type="SAM" id="SignalP"/>
    </source>
</evidence>
<dbReference type="EMBL" id="JAZDUA010000015">
    <property type="protein sequence ID" value="KAK7873314.1"/>
    <property type="molecule type" value="Genomic_DNA"/>
</dbReference>
<organism evidence="2 3">
    <name type="scientific">Gryllus longicercus</name>
    <dbReference type="NCBI Taxonomy" id="2509291"/>
    <lineage>
        <taxon>Eukaryota</taxon>
        <taxon>Metazoa</taxon>
        <taxon>Ecdysozoa</taxon>
        <taxon>Arthropoda</taxon>
        <taxon>Hexapoda</taxon>
        <taxon>Insecta</taxon>
        <taxon>Pterygota</taxon>
        <taxon>Neoptera</taxon>
        <taxon>Polyneoptera</taxon>
        <taxon>Orthoptera</taxon>
        <taxon>Ensifera</taxon>
        <taxon>Gryllidea</taxon>
        <taxon>Grylloidea</taxon>
        <taxon>Gryllidae</taxon>
        <taxon>Gryllinae</taxon>
        <taxon>Gryllus</taxon>
    </lineage>
</organism>
<evidence type="ECO:0000313" key="3">
    <source>
        <dbReference type="Proteomes" id="UP001378592"/>
    </source>
</evidence>
<accession>A0AAN9ZHV1</accession>
<name>A0AAN9ZHV1_9ORTH</name>
<proteinExistence type="predicted"/>
<evidence type="ECO:0000313" key="2">
    <source>
        <dbReference type="EMBL" id="KAK7873314.1"/>
    </source>
</evidence>
<feature type="signal peptide" evidence="1">
    <location>
        <begin position="1"/>
        <end position="26"/>
    </location>
</feature>
<feature type="chain" id="PRO_5043010494" evidence="1">
    <location>
        <begin position="27"/>
        <end position="226"/>
    </location>
</feature>
<keyword evidence="3" id="KW-1185">Reference proteome</keyword>
<dbReference type="AlphaFoldDB" id="A0AAN9ZHV1"/>
<dbReference type="PANTHER" id="PTHR39069:SF8">
    <property type="entry name" value="FI17111P1"/>
    <property type="match status" value="1"/>
</dbReference>
<sequence>MASSGVLVCGVVCGVLLGILPAATTAARGRAGFGESCTNASDCNPLNSECINNVCACNSSDVKTETGCLLPVGARCRHRPCDADNSECLGGICICKPGFIQAYNNTFCFKTPKYDDFCEKDHDCLALGEGGRCSSERCRCSFTTAVDDNMCKKKIDDLGARCNKDTEVCYLERNGDNQRVECKEGVCTCKGKHKPSADNLSCGAGTLEALSLAASFISLLLAKAMV</sequence>
<gene>
    <name evidence="2" type="ORF">R5R35_011371</name>
</gene>
<dbReference type="PANTHER" id="PTHR39069">
    <property type="entry name" value="ECDYSONE-INDUCIBLE GENE E1, ISOFORM A"/>
    <property type="match status" value="1"/>
</dbReference>
<comment type="caution">
    <text evidence="2">The sequence shown here is derived from an EMBL/GenBank/DDBJ whole genome shotgun (WGS) entry which is preliminary data.</text>
</comment>